<proteinExistence type="predicted"/>
<accession>A0A8S5MXJ7</accession>
<evidence type="ECO:0000313" key="1">
    <source>
        <dbReference type="EMBL" id="DAD86847.1"/>
    </source>
</evidence>
<organism evidence="1">
    <name type="scientific">Siphoviridae sp. ct91l7</name>
    <dbReference type="NCBI Taxonomy" id="2826173"/>
    <lineage>
        <taxon>Viruses</taxon>
        <taxon>Duplodnaviria</taxon>
        <taxon>Heunggongvirae</taxon>
        <taxon>Uroviricota</taxon>
        <taxon>Caudoviricetes</taxon>
    </lineage>
</organism>
<sequence>MSTYIRAVVAAKAIADKYGIPLGDLVDTFSDIPAADVAPVRRGRWIEEDGIQICSECGEEHEWEDYRAPYCDTCGAKMNNEGACPYEDIRDFIIADDACRDCVYARPIKKLKYQHSCQYRNGPNCNLN</sequence>
<reference evidence="1" key="1">
    <citation type="journal article" date="2021" name="Proc. Natl. Acad. Sci. U.S.A.">
        <title>A Catalog of Tens of Thousands of Viruses from Human Metagenomes Reveals Hidden Associations with Chronic Diseases.</title>
        <authorList>
            <person name="Tisza M.J."/>
            <person name="Buck C.B."/>
        </authorList>
    </citation>
    <scope>NUCLEOTIDE SEQUENCE</scope>
    <source>
        <strain evidence="1">Ct91l7</strain>
    </source>
</reference>
<protein>
    <submittedName>
        <fullName evidence="1">Hydrogenase/urease nickel incorporation protein</fullName>
    </submittedName>
</protein>
<dbReference type="EMBL" id="BK015008">
    <property type="protein sequence ID" value="DAD86847.1"/>
    <property type="molecule type" value="Genomic_DNA"/>
</dbReference>
<name>A0A8S5MXJ7_9CAUD</name>